<dbReference type="Proteomes" id="UP001154114">
    <property type="component" value="Chromosome 19"/>
</dbReference>
<proteinExistence type="predicted"/>
<reference evidence="2" key="1">
    <citation type="submission" date="2021-12" db="EMBL/GenBank/DDBJ databases">
        <authorList>
            <person name="King R."/>
        </authorList>
    </citation>
    <scope>NUCLEOTIDE SEQUENCE</scope>
</reference>
<gene>
    <name evidence="2" type="ORF">CINC_LOCUS5085</name>
</gene>
<accession>A0A9P0BKZ7</accession>
<feature type="transmembrane region" description="Helical" evidence="1">
    <location>
        <begin position="20"/>
        <end position="38"/>
    </location>
</feature>
<keyword evidence="3" id="KW-1185">Reference proteome</keyword>
<dbReference type="AlphaFoldDB" id="A0A9P0BKZ7"/>
<keyword evidence="1" id="KW-0812">Transmembrane</keyword>
<evidence type="ECO:0000313" key="2">
    <source>
        <dbReference type="EMBL" id="CAH0591443.1"/>
    </source>
</evidence>
<name>A0A9P0BKZ7_CHRIL</name>
<keyword evidence="1" id="KW-1133">Transmembrane helix</keyword>
<evidence type="ECO:0000313" key="3">
    <source>
        <dbReference type="Proteomes" id="UP001154114"/>
    </source>
</evidence>
<organism evidence="2 3">
    <name type="scientific">Chrysodeixis includens</name>
    <name type="common">Soybean looper</name>
    <name type="synonym">Pseudoplusia includens</name>
    <dbReference type="NCBI Taxonomy" id="689277"/>
    <lineage>
        <taxon>Eukaryota</taxon>
        <taxon>Metazoa</taxon>
        <taxon>Ecdysozoa</taxon>
        <taxon>Arthropoda</taxon>
        <taxon>Hexapoda</taxon>
        <taxon>Insecta</taxon>
        <taxon>Pterygota</taxon>
        <taxon>Neoptera</taxon>
        <taxon>Endopterygota</taxon>
        <taxon>Lepidoptera</taxon>
        <taxon>Glossata</taxon>
        <taxon>Ditrysia</taxon>
        <taxon>Noctuoidea</taxon>
        <taxon>Noctuidae</taxon>
        <taxon>Plusiinae</taxon>
        <taxon>Chrysodeixis</taxon>
    </lineage>
</organism>
<dbReference type="EMBL" id="LR824022">
    <property type="protein sequence ID" value="CAH0591443.1"/>
    <property type="molecule type" value="Genomic_DNA"/>
</dbReference>
<evidence type="ECO:0000256" key="1">
    <source>
        <dbReference type="SAM" id="Phobius"/>
    </source>
</evidence>
<keyword evidence="1" id="KW-0472">Membrane</keyword>
<sequence>MISSRAEINREKYLRVLKLFKLRMLCYVMFRIYLFYYLNRLWDISLVPSYSSLKKKKHHTNHRAPNKQHWRHLPPPSAQQQFELTQWPACINNARARLKS</sequence>
<protein>
    <submittedName>
        <fullName evidence="2">Uncharacterized protein</fullName>
    </submittedName>
</protein>